<proteinExistence type="predicted"/>
<evidence type="ECO:0000256" key="1">
    <source>
        <dbReference type="SAM" id="MobiDB-lite"/>
    </source>
</evidence>
<feature type="region of interest" description="Disordered" evidence="1">
    <location>
        <begin position="30"/>
        <end position="53"/>
    </location>
</feature>
<organism evidence="2 3">
    <name type="scientific">Ensete ventricosum</name>
    <name type="common">Abyssinian banana</name>
    <name type="synonym">Musa ensete</name>
    <dbReference type="NCBI Taxonomy" id="4639"/>
    <lineage>
        <taxon>Eukaryota</taxon>
        <taxon>Viridiplantae</taxon>
        <taxon>Streptophyta</taxon>
        <taxon>Embryophyta</taxon>
        <taxon>Tracheophyta</taxon>
        <taxon>Spermatophyta</taxon>
        <taxon>Magnoliopsida</taxon>
        <taxon>Liliopsida</taxon>
        <taxon>Zingiberales</taxon>
        <taxon>Musaceae</taxon>
        <taxon>Ensete</taxon>
    </lineage>
</organism>
<gene>
    <name evidence="2" type="ORF">B296_00018017</name>
</gene>
<name>A0A427A8J5_ENSVE</name>
<dbReference type="AlphaFoldDB" id="A0A427A8J5"/>
<accession>A0A427A8J5</accession>
<sequence>MEMVGASTLPRNHGSVWGANNVRLEIPSAREKKPQSCRNDSLAFSEKDQPISSPSFPCCNGDSASSARRLVSAVMNHFCGYFALLLEVVGFSLQGKAKEGKDGLGFLM</sequence>
<reference evidence="2 3" key="1">
    <citation type="journal article" date="2014" name="Agronomy (Basel)">
        <title>A Draft Genome Sequence for Ensete ventricosum, the Drought-Tolerant Tree Against Hunger.</title>
        <authorList>
            <person name="Harrison J."/>
            <person name="Moore K.A."/>
            <person name="Paszkiewicz K."/>
            <person name="Jones T."/>
            <person name="Grant M."/>
            <person name="Ambacheew D."/>
            <person name="Muzemil S."/>
            <person name="Studholme D.J."/>
        </authorList>
    </citation>
    <scope>NUCLEOTIDE SEQUENCE [LARGE SCALE GENOMIC DNA]</scope>
</reference>
<dbReference type="Proteomes" id="UP000287651">
    <property type="component" value="Unassembled WGS sequence"/>
</dbReference>
<dbReference type="EMBL" id="AMZH03003372">
    <property type="protein sequence ID" value="RRT72544.1"/>
    <property type="molecule type" value="Genomic_DNA"/>
</dbReference>
<protein>
    <submittedName>
        <fullName evidence="2">Uncharacterized protein</fullName>
    </submittedName>
</protein>
<comment type="caution">
    <text evidence="2">The sequence shown here is derived from an EMBL/GenBank/DDBJ whole genome shotgun (WGS) entry which is preliminary data.</text>
</comment>
<evidence type="ECO:0000313" key="2">
    <source>
        <dbReference type="EMBL" id="RRT72544.1"/>
    </source>
</evidence>
<evidence type="ECO:0000313" key="3">
    <source>
        <dbReference type="Proteomes" id="UP000287651"/>
    </source>
</evidence>